<feature type="chain" id="PRO_5045558122" description="Endopeptidase S2P" evidence="9">
    <location>
        <begin position="20"/>
        <end position="564"/>
    </location>
</feature>
<evidence type="ECO:0000256" key="6">
    <source>
        <dbReference type="ARBA" id="ARBA00032658"/>
    </source>
</evidence>
<feature type="signal peptide" evidence="9">
    <location>
        <begin position="1"/>
        <end position="19"/>
    </location>
</feature>
<evidence type="ECO:0000259" key="10">
    <source>
        <dbReference type="Pfam" id="PF02163"/>
    </source>
</evidence>
<proteinExistence type="inferred from homology"/>
<evidence type="ECO:0000256" key="4">
    <source>
        <dbReference type="ARBA" id="ARBA00022989"/>
    </source>
</evidence>
<accession>A0ABR2YJL7</accession>
<keyword evidence="4 8" id="KW-1133">Transmembrane helix</keyword>
<feature type="domain" description="Peptidase M50" evidence="10">
    <location>
        <begin position="131"/>
        <end position="496"/>
    </location>
</feature>
<gene>
    <name evidence="11" type="ORF">WJX75_006144</name>
</gene>
<sequence>MHGPLLAAILLWLSVYAAAWLLKRVLGLKDVSLGWCSITVCTARFNRIFCNVGRRHKRLLRRWFGFGTLAAGMLGISVTFIFVRELWHAMTWFRQVAMDASPDPQLPSQAWSLGIALPGLTVPWGHAVYLWIATALSLGVHEAGHALAAAAEGVGIHHIAFFVVLLLPGAYVALDTDTLTILSPVRSLRVICAGVWHNAVLCCMCWVIALCLPWILLPGYSVGNGAVVRRLSEASPVAAHLSWGDVILSVNQCPVRGSRDWLTCLTNMPALPSDVARRRADSAESLLPAKEDLVARAGQPAPYTGIGYCIPEEQQRGAPMCSASAESGLCADNELCFVERAHSDNPRQLQGGVEEQVLRSSMDRRNSDAGNTAEPGDHMFKVCYSRERSGTAAAGGRVERTRKQGVIDAHVKEKDAARQETECPQMMLFVGRPGALLRAVEMTDFSPKAGWISTGLPHVIEQMLAYLFNVSAALALINMVPVFYFDGQAALEALLGLQGGAPLVPFQRTSRRQWRVLLYKWALRAGTAAFAIILLIHALQLADYEGSLRRRFVYVRRAVRFAIQ</sequence>
<evidence type="ECO:0000256" key="7">
    <source>
        <dbReference type="SAM" id="MobiDB-lite"/>
    </source>
</evidence>
<feature type="transmembrane region" description="Helical" evidence="8">
    <location>
        <begin position="521"/>
        <end position="542"/>
    </location>
</feature>
<feature type="transmembrane region" description="Helical" evidence="8">
    <location>
        <begin position="464"/>
        <end position="485"/>
    </location>
</feature>
<evidence type="ECO:0000256" key="9">
    <source>
        <dbReference type="SAM" id="SignalP"/>
    </source>
</evidence>
<dbReference type="PANTHER" id="PTHR13325">
    <property type="entry name" value="PROTEASE M50 MEMBRANE-BOUND TRANSCRIPTION FACTOR SITE 2 PROTEASE"/>
    <property type="match status" value="1"/>
</dbReference>
<reference evidence="11 12" key="1">
    <citation type="journal article" date="2024" name="Nat. Commun.">
        <title>Phylogenomics reveals the evolutionary origins of lichenization in chlorophyte algae.</title>
        <authorList>
            <person name="Puginier C."/>
            <person name="Libourel C."/>
            <person name="Otte J."/>
            <person name="Skaloud P."/>
            <person name="Haon M."/>
            <person name="Grisel S."/>
            <person name="Petersen M."/>
            <person name="Berrin J.G."/>
            <person name="Delaux P.M."/>
            <person name="Dal Grande F."/>
            <person name="Keller J."/>
        </authorList>
    </citation>
    <scope>NUCLEOTIDE SEQUENCE [LARGE SCALE GENOMIC DNA]</scope>
    <source>
        <strain evidence="11 12">SAG 216-7</strain>
    </source>
</reference>
<evidence type="ECO:0000256" key="5">
    <source>
        <dbReference type="ARBA" id="ARBA00023136"/>
    </source>
</evidence>
<protein>
    <recommendedName>
        <fullName evidence="6">Endopeptidase S2P</fullName>
    </recommendedName>
</protein>
<evidence type="ECO:0000313" key="11">
    <source>
        <dbReference type="EMBL" id="KAK9906687.1"/>
    </source>
</evidence>
<dbReference type="InterPro" id="IPR001193">
    <property type="entry name" value="MBTPS2"/>
</dbReference>
<feature type="transmembrane region" description="Helical" evidence="8">
    <location>
        <begin position="194"/>
        <end position="217"/>
    </location>
</feature>
<evidence type="ECO:0000256" key="8">
    <source>
        <dbReference type="SAM" id="Phobius"/>
    </source>
</evidence>
<evidence type="ECO:0000256" key="3">
    <source>
        <dbReference type="ARBA" id="ARBA00022692"/>
    </source>
</evidence>
<keyword evidence="3 8" id="KW-0812">Transmembrane</keyword>
<dbReference type="PANTHER" id="PTHR13325:SF3">
    <property type="entry name" value="MEMBRANE-BOUND TRANSCRIPTION FACTOR SITE-2 PROTEASE"/>
    <property type="match status" value="1"/>
</dbReference>
<evidence type="ECO:0000313" key="12">
    <source>
        <dbReference type="Proteomes" id="UP001491310"/>
    </source>
</evidence>
<comment type="subcellular location">
    <subcellularLocation>
        <location evidence="1">Endomembrane system</location>
        <topology evidence="1">Multi-pass membrane protein</topology>
    </subcellularLocation>
</comment>
<comment type="similarity">
    <text evidence="2">Belongs to the peptidase M50A family.</text>
</comment>
<keyword evidence="5 8" id="KW-0472">Membrane</keyword>
<evidence type="ECO:0000256" key="1">
    <source>
        <dbReference type="ARBA" id="ARBA00004127"/>
    </source>
</evidence>
<dbReference type="SUPFAM" id="SSF50156">
    <property type="entry name" value="PDZ domain-like"/>
    <property type="match status" value="1"/>
</dbReference>
<organism evidence="11 12">
    <name type="scientific">Coccomyxa subellipsoidea</name>
    <dbReference type="NCBI Taxonomy" id="248742"/>
    <lineage>
        <taxon>Eukaryota</taxon>
        <taxon>Viridiplantae</taxon>
        <taxon>Chlorophyta</taxon>
        <taxon>core chlorophytes</taxon>
        <taxon>Trebouxiophyceae</taxon>
        <taxon>Trebouxiophyceae incertae sedis</taxon>
        <taxon>Coccomyxaceae</taxon>
        <taxon>Coccomyxa</taxon>
    </lineage>
</organism>
<dbReference type="InterPro" id="IPR008915">
    <property type="entry name" value="Peptidase_M50"/>
</dbReference>
<feature type="transmembrane region" description="Helical" evidence="8">
    <location>
        <begin position="62"/>
        <end position="83"/>
    </location>
</feature>
<keyword evidence="12" id="KW-1185">Reference proteome</keyword>
<feature type="transmembrane region" description="Helical" evidence="8">
    <location>
        <begin position="155"/>
        <end position="174"/>
    </location>
</feature>
<name>A0ABR2YJL7_9CHLO</name>
<dbReference type="EMBL" id="JALJOT010000010">
    <property type="protein sequence ID" value="KAK9906687.1"/>
    <property type="molecule type" value="Genomic_DNA"/>
</dbReference>
<dbReference type="Pfam" id="PF02163">
    <property type="entry name" value="Peptidase_M50"/>
    <property type="match status" value="1"/>
</dbReference>
<keyword evidence="9" id="KW-0732">Signal</keyword>
<dbReference type="Proteomes" id="UP001491310">
    <property type="component" value="Unassembled WGS sequence"/>
</dbReference>
<evidence type="ECO:0000256" key="2">
    <source>
        <dbReference type="ARBA" id="ARBA00009989"/>
    </source>
</evidence>
<dbReference type="PRINTS" id="PR01000">
    <property type="entry name" value="SREBPS2PTASE"/>
</dbReference>
<dbReference type="InterPro" id="IPR036034">
    <property type="entry name" value="PDZ_sf"/>
</dbReference>
<feature type="region of interest" description="Disordered" evidence="7">
    <location>
        <begin position="358"/>
        <end position="377"/>
    </location>
</feature>
<comment type="caution">
    <text evidence="11">The sequence shown here is derived from an EMBL/GenBank/DDBJ whole genome shotgun (WGS) entry which is preliminary data.</text>
</comment>